<feature type="transmembrane region" description="Helical" evidence="1">
    <location>
        <begin position="80"/>
        <end position="100"/>
    </location>
</feature>
<keyword evidence="3" id="KW-1185">Reference proteome</keyword>
<dbReference type="Pfam" id="PF14087">
    <property type="entry name" value="DUF4267"/>
    <property type="match status" value="1"/>
</dbReference>
<comment type="caution">
    <text evidence="2">The sequence shown here is derived from an EMBL/GenBank/DDBJ whole genome shotgun (WGS) entry which is preliminary data.</text>
</comment>
<protein>
    <submittedName>
        <fullName evidence="2">Uncharacterized protein</fullName>
    </submittedName>
</protein>
<reference evidence="2" key="1">
    <citation type="journal article" date="2023" name="Mol. Phylogenet. Evol.">
        <title>Genome-scale phylogeny and comparative genomics of the fungal order Sordariales.</title>
        <authorList>
            <person name="Hensen N."/>
            <person name="Bonometti L."/>
            <person name="Westerberg I."/>
            <person name="Brannstrom I.O."/>
            <person name="Guillou S."/>
            <person name="Cros-Aarteil S."/>
            <person name="Calhoun S."/>
            <person name="Haridas S."/>
            <person name="Kuo A."/>
            <person name="Mondo S."/>
            <person name="Pangilinan J."/>
            <person name="Riley R."/>
            <person name="LaButti K."/>
            <person name="Andreopoulos B."/>
            <person name="Lipzen A."/>
            <person name="Chen C."/>
            <person name="Yan M."/>
            <person name="Daum C."/>
            <person name="Ng V."/>
            <person name="Clum A."/>
            <person name="Steindorff A."/>
            <person name="Ohm R.A."/>
            <person name="Martin F."/>
            <person name="Silar P."/>
            <person name="Natvig D.O."/>
            <person name="Lalanne C."/>
            <person name="Gautier V."/>
            <person name="Ament-Velasquez S.L."/>
            <person name="Kruys A."/>
            <person name="Hutchinson M.I."/>
            <person name="Powell A.J."/>
            <person name="Barry K."/>
            <person name="Miller A.N."/>
            <person name="Grigoriev I.V."/>
            <person name="Debuchy R."/>
            <person name="Gladieux P."/>
            <person name="Hiltunen Thoren M."/>
            <person name="Johannesson H."/>
        </authorList>
    </citation>
    <scope>NUCLEOTIDE SEQUENCE</scope>
    <source>
        <strain evidence="2">PSN309</strain>
    </source>
</reference>
<evidence type="ECO:0000256" key="1">
    <source>
        <dbReference type="SAM" id="Phobius"/>
    </source>
</evidence>
<dbReference type="EMBL" id="MU864364">
    <property type="protein sequence ID" value="KAK4190674.1"/>
    <property type="molecule type" value="Genomic_DNA"/>
</dbReference>
<keyword evidence="1" id="KW-0812">Transmembrane</keyword>
<keyword evidence="1" id="KW-0472">Membrane</keyword>
<gene>
    <name evidence="2" type="ORF">QBC35DRAFT_489430</name>
</gene>
<keyword evidence="1" id="KW-1133">Transmembrane helix</keyword>
<name>A0AAN7AL37_9PEZI</name>
<feature type="transmembrane region" description="Helical" evidence="1">
    <location>
        <begin position="12"/>
        <end position="32"/>
    </location>
</feature>
<feature type="transmembrane region" description="Helical" evidence="1">
    <location>
        <begin position="112"/>
        <end position="131"/>
    </location>
</feature>
<proteinExistence type="predicted"/>
<reference evidence="2" key="2">
    <citation type="submission" date="2023-05" db="EMBL/GenBank/DDBJ databases">
        <authorList>
            <consortium name="Lawrence Berkeley National Laboratory"/>
            <person name="Steindorff A."/>
            <person name="Hensen N."/>
            <person name="Bonometti L."/>
            <person name="Westerberg I."/>
            <person name="Brannstrom I.O."/>
            <person name="Guillou S."/>
            <person name="Cros-Aarteil S."/>
            <person name="Calhoun S."/>
            <person name="Haridas S."/>
            <person name="Kuo A."/>
            <person name="Mondo S."/>
            <person name="Pangilinan J."/>
            <person name="Riley R."/>
            <person name="Labutti K."/>
            <person name="Andreopoulos B."/>
            <person name="Lipzen A."/>
            <person name="Chen C."/>
            <person name="Yanf M."/>
            <person name="Daum C."/>
            <person name="Ng V."/>
            <person name="Clum A."/>
            <person name="Ohm R."/>
            <person name="Martin F."/>
            <person name="Silar P."/>
            <person name="Natvig D."/>
            <person name="Lalanne C."/>
            <person name="Gautier V."/>
            <person name="Ament-Velasquez S.L."/>
            <person name="Kruys A."/>
            <person name="Hutchinson M.I."/>
            <person name="Powell A.J."/>
            <person name="Barry K."/>
            <person name="Miller A.N."/>
            <person name="Grigoriev I.V."/>
            <person name="Debuchy R."/>
            <person name="Gladieux P."/>
            <person name="Thoren M.H."/>
            <person name="Johannesson H."/>
        </authorList>
    </citation>
    <scope>NUCLEOTIDE SEQUENCE</scope>
    <source>
        <strain evidence="2">PSN309</strain>
    </source>
</reference>
<sequence>MSYPGFSPRHIPAIILATTSAFGGIWPMFNAEKAMLEFGFPRKVAQAPETRPVMVNGQARTTILGALAFIFYFQGKFVEVDTIMAVFGLYAGVVDSYLVWKGGGPQKAVFRLAASWFLGVCGVAGLTASTLP</sequence>
<dbReference type="AlphaFoldDB" id="A0AAN7AL37"/>
<organism evidence="2 3">
    <name type="scientific">Podospora australis</name>
    <dbReference type="NCBI Taxonomy" id="1536484"/>
    <lineage>
        <taxon>Eukaryota</taxon>
        <taxon>Fungi</taxon>
        <taxon>Dikarya</taxon>
        <taxon>Ascomycota</taxon>
        <taxon>Pezizomycotina</taxon>
        <taxon>Sordariomycetes</taxon>
        <taxon>Sordariomycetidae</taxon>
        <taxon>Sordariales</taxon>
        <taxon>Podosporaceae</taxon>
        <taxon>Podospora</taxon>
    </lineage>
</organism>
<accession>A0AAN7AL37</accession>
<dbReference type="InterPro" id="IPR025363">
    <property type="entry name" value="DUF4267"/>
</dbReference>
<evidence type="ECO:0000313" key="2">
    <source>
        <dbReference type="EMBL" id="KAK4190674.1"/>
    </source>
</evidence>
<dbReference type="Proteomes" id="UP001302126">
    <property type="component" value="Unassembled WGS sequence"/>
</dbReference>
<feature type="transmembrane region" description="Helical" evidence="1">
    <location>
        <begin position="53"/>
        <end position="74"/>
    </location>
</feature>
<evidence type="ECO:0000313" key="3">
    <source>
        <dbReference type="Proteomes" id="UP001302126"/>
    </source>
</evidence>